<proteinExistence type="predicted"/>
<organism evidence="1">
    <name type="scientific">viral metagenome</name>
    <dbReference type="NCBI Taxonomy" id="1070528"/>
    <lineage>
        <taxon>unclassified sequences</taxon>
        <taxon>metagenomes</taxon>
        <taxon>organismal metagenomes</taxon>
    </lineage>
</organism>
<accession>A0A6C0D603</accession>
<sequence length="83" mass="9033">MVYSATKKTASMASITNQYQGGGNNKPGLYPQIGRSSWTSVAYNANGVPKGQCCKQSSMTRMNFTRITKPIGRSGNAPYFKFV</sequence>
<name>A0A6C0D603_9ZZZZ</name>
<protein>
    <submittedName>
        <fullName evidence="1">Uncharacterized protein</fullName>
    </submittedName>
</protein>
<evidence type="ECO:0000313" key="1">
    <source>
        <dbReference type="EMBL" id="QHT11792.1"/>
    </source>
</evidence>
<dbReference type="EMBL" id="MN739538">
    <property type="protein sequence ID" value="QHT11792.1"/>
    <property type="molecule type" value="Genomic_DNA"/>
</dbReference>
<dbReference type="AlphaFoldDB" id="A0A6C0D603"/>
<reference evidence="1" key="1">
    <citation type="journal article" date="2020" name="Nature">
        <title>Giant virus diversity and host interactions through global metagenomics.</title>
        <authorList>
            <person name="Schulz F."/>
            <person name="Roux S."/>
            <person name="Paez-Espino D."/>
            <person name="Jungbluth S."/>
            <person name="Walsh D.A."/>
            <person name="Denef V.J."/>
            <person name="McMahon K.D."/>
            <person name="Konstantinidis K.T."/>
            <person name="Eloe-Fadrosh E.A."/>
            <person name="Kyrpides N.C."/>
            <person name="Woyke T."/>
        </authorList>
    </citation>
    <scope>NUCLEOTIDE SEQUENCE</scope>
    <source>
        <strain evidence="1">GVMAG-M-3300023174-124</strain>
    </source>
</reference>